<organism evidence="2 3">
    <name type="scientific">Terrabacter aeriphilus</name>
    <dbReference type="NCBI Taxonomy" id="515662"/>
    <lineage>
        <taxon>Bacteria</taxon>
        <taxon>Bacillati</taxon>
        <taxon>Actinomycetota</taxon>
        <taxon>Actinomycetes</taxon>
        <taxon>Micrococcales</taxon>
        <taxon>Intrasporangiaceae</taxon>
        <taxon>Terrabacter</taxon>
    </lineage>
</organism>
<feature type="region of interest" description="Disordered" evidence="1">
    <location>
        <begin position="48"/>
        <end position="91"/>
    </location>
</feature>
<evidence type="ECO:0000313" key="2">
    <source>
        <dbReference type="EMBL" id="GAA5020603.1"/>
    </source>
</evidence>
<protein>
    <submittedName>
        <fullName evidence="2">Uncharacterized protein</fullName>
    </submittedName>
</protein>
<evidence type="ECO:0000256" key="1">
    <source>
        <dbReference type="SAM" id="MobiDB-lite"/>
    </source>
</evidence>
<reference evidence="3" key="1">
    <citation type="journal article" date="2019" name="Int. J. Syst. Evol. Microbiol.">
        <title>The Global Catalogue of Microorganisms (GCM) 10K type strain sequencing project: providing services to taxonomists for standard genome sequencing and annotation.</title>
        <authorList>
            <consortium name="The Broad Institute Genomics Platform"/>
            <consortium name="The Broad Institute Genome Sequencing Center for Infectious Disease"/>
            <person name="Wu L."/>
            <person name="Ma J."/>
        </authorList>
    </citation>
    <scope>NUCLEOTIDE SEQUENCE [LARGE SCALE GENOMIC DNA]</scope>
    <source>
        <strain evidence="3">JCM 17687</strain>
    </source>
</reference>
<keyword evidence="3" id="KW-1185">Reference proteome</keyword>
<accession>A0ABP9J576</accession>
<name>A0ABP9J576_9MICO</name>
<sequence length="91" mass="8854">MTPEEERSADLLDVELADEIELVSDLVVAASSSPRHFTPDEVDELLGIGGEPVGPAVGNAAEAPAGAASGAASDAGPGTPTASASVVDPAS</sequence>
<comment type="caution">
    <text evidence="2">The sequence shown here is derived from an EMBL/GenBank/DDBJ whole genome shotgun (WGS) entry which is preliminary data.</text>
</comment>
<evidence type="ECO:0000313" key="3">
    <source>
        <dbReference type="Proteomes" id="UP001500427"/>
    </source>
</evidence>
<dbReference type="EMBL" id="BAABIW010000006">
    <property type="protein sequence ID" value="GAA5020603.1"/>
    <property type="molecule type" value="Genomic_DNA"/>
</dbReference>
<dbReference type="RefSeq" id="WP_345506275.1">
    <property type="nucleotide sequence ID" value="NZ_BAABIW010000006.1"/>
</dbReference>
<gene>
    <name evidence="2" type="ORF">GCM10023258_09370</name>
</gene>
<proteinExistence type="predicted"/>
<dbReference type="Proteomes" id="UP001500427">
    <property type="component" value="Unassembled WGS sequence"/>
</dbReference>
<feature type="compositionally biased region" description="Low complexity" evidence="1">
    <location>
        <begin position="53"/>
        <end position="82"/>
    </location>
</feature>